<dbReference type="Proteomes" id="UP000253046">
    <property type="component" value="Unassembled WGS sequence"/>
</dbReference>
<reference evidence="3 4" key="1">
    <citation type="submission" date="2018-06" db="EMBL/GenBank/DDBJ databases">
        <title>Genomic Encyclopedia of Type Strains, Phase IV (KMG-IV): sequencing the most valuable type-strain genomes for metagenomic binning, comparative biology and taxonomic classification.</title>
        <authorList>
            <person name="Goeker M."/>
        </authorList>
    </citation>
    <scope>NUCLEOTIDE SEQUENCE [LARGE SCALE GENOMIC DNA]</scope>
    <source>
        <strain evidence="3 4">DSM 30166</strain>
    </source>
</reference>
<feature type="domain" description="Protein CR006 P-loop" evidence="2">
    <location>
        <begin position="258"/>
        <end position="433"/>
    </location>
</feature>
<proteinExistence type="predicted"/>
<dbReference type="RefSeq" id="WP_205680243.1">
    <property type="nucleotide sequence ID" value="NZ_AGJP01000001.1"/>
</dbReference>
<protein>
    <submittedName>
        <fullName evidence="3">AAA domain-containing protein</fullName>
    </submittedName>
</protein>
<name>A0A366HWH4_9GAMM</name>
<sequence>MKPFKYRALEGQYDPTVTGVEDIKSVLVFDDSYVSQFTFQRDEVLKNSFEIFIKTDAFLSAMQEIETLFHGIRSAFDGNEDLSNAISDLKELRDAFGVTKTGALSKSSKGYKAFGSGNKIANIPDHLKSFEDFIKSDQPATWIAWQTKGNSFLELSDNCPYCSSSFQGTDKKNVAQSVAKEYDSKAIEHLSVLQAIIGRLGKYFYDACRERLEKITKSKIELSLEETNFLSALRGDVETLITKPEGLRSISFFALRDVEKIEDEIGKLKIDLGLLERLNSAGTKSVVDPINAKLQELADKVGDLKGKINKHKKLIEKTVTENQDGINGFLKSAGYKYSVVIKAEVDSYKMKLVHQDHDEHIETAAQHLSYGERNAFALILFMYQVLREKPGLAVLDDPVSSFDKTKKFAILNELFRGKASLRDTTVLMLTHDIEPAIDVIRGVKRLFQHPK</sequence>
<comment type="caution">
    <text evidence="3">The sequence shown here is derived from an EMBL/GenBank/DDBJ whole genome shotgun (WGS) entry which is preliminary data.</text>
</comment>
<evidence type="ECO:0000313" key="3">
    <source>
        <dbReference type="EMBL" id="RBP57634.1"/>
    </source>
</evidence>
<evidence type="ECO:0000313" key="4">
    <source>
        <dbReference type="Proteomes" id="UP000253046"/>
    </source>
</evidence>
<evidence type="ECO:0000256" key="1">
    <source>
        <dbReference type="SAM" id="Coils"/>
    </source>
</evidence>
<feature type="coiled-coil region" evidence="1">
    <location>
        <begin position="258"/>
        <end position="314"/>
    </location>
</feature>
<dbReference type="Pfam" id="PF13166">
    <property type="entry name" value="AAA_13"/>
    <property type="match status" value="1"/>
</dbReference>
<dbReference type="InterPro" id="IPR027417">
    <property type="entry name" value="P-loop_NTPase"/>
</dbReference>
<dbReference type="EMBL" id="QNRY01000062">
    <property type="protein sequence ID" value="RBP57634.1"/>
    <property type="molecule type" value="Genomic_DNA"/>
</dbReference>
<accession>A0A366HWH4</accession>
<dbReference type="SUPFAM" id="SSF52540">
    <property type="entry name" value="P-loop containing nucleoside triphosphate hydrolases"/>
    <property type="match status" value="1"/>
</dbReference>
<organism evidence="3 4">
    <name type="scientific">Brenneria salicis ATCC 15712 = DSM 30166</name>
    <dbReference type="NCBI Taxonomy" id="714314"/>
    <lineage>
        <taxon>Bacteria</taxon>
        <taxon>Pseudomonadati</taxon>
        <taxon>Pseudomonadota</taxon>
        <taxon>Gammaproteobacteria</taxon>
        <taxon>Enterobacterales</taxon>
        <taxon>Pectobacteriaceae</taxon>
        <taxon>Brenneria</taxon>
    </lineage>
</organism>
<dbReference type="Gene3D" id="3.40.50.300">
    <property type="entry name" value="P-loop containing nucleotide triphosphate hydrolases"/>
    <property type="match status" value="1"/>
</dbReference>
<evidence type="ECO:0000259" key="2">
    <source>
        <dbReference type="Pfam" id="PF13166"/>
    </source>
</evidence>
<keyword evidence="4" id="KW-1185">Reference proteome</keyword>
<gene>
    <name evidence="3" type="ORF">DES54_16229</name>
</gene>
<keyword evidence="1" id="KW-0175">Coiled coil</keyword>
<dbReference type="AlphaFoldDB" id="A0A366HWH4"/>
<dbReference type="InterPro" id="IPR026866">
    <property type="entry name" value="CR006_AAA"/>
</dbReference>